<name>A0ABU6D0P8_9GAMM</name>
<dbReference type="Gene3D" id="3.10.20.280">
    <property type="entry name" value="RnfH-like"/>
    <property type="match status" value="1"/>
</dbReference>
<comment type="similarity">
    <text evidence="1 2">Belongs to the UPF0125 (RnfH) family.</text>
</comment>
<comment type="caution">
    <text evidence="4">The sequence shown here is derived from an EMBL/GenBank/DDBJ whole genome shotgun (WGS) entry which is preliminary data.</text>
</comment>
<organism evidence="4 5">
    <name type="scientific">Candidatus Thiothrix phosphatis</name>
    <dbReference type="NCBI Taxonomy" id="3112415"/>
    <lineage>
        <taxon>Bacteria</taxon>
        <taxon>Pseudomonadati</taxon>
        <taxon>Pseudomonadota</taxon>
        <taxon>Gammaproteobacteria</taxon>
        <taxon>Thiotrichales</taxon>
        <taxon>Thiotrichaceae</taxon>
        <taxon>Thiothrix</taxon>
    </lineage>
</organism>
<dbReference type="InterPro" id="IPR016155">
    <property type="entry name" value="Mopterin_synth/thiamin_S_b"/>
</dbReference>
<dbReference type="Proteomes" id="UP001308005">
    <property type="component" value="Unassembled WGS sequence"/>
</dbReference>
<accession>A0ABU6D0P8</accession>
<feature type="region of interest" description="Disordered" evidence="3">
    <location>
        <begin position="88"/>
        <end position="111"/>
    </location>
</feature>
<evidence type="ECO:0000256" key="1">
    <source>
        <dbReference type="ARBA" id="ARBA00010645"/>
    </source>
</evidence>
<gene>
    <name evidence="4" type="ORF">VSS37_13230</name>
</gene>
<evidence type="ECO:0000313" key="4">
    <source>
        <dbReference type="EMBL" id="MEB4591949.1"/>
    </source>
</evidence>
<dbReference type="PANTHER" id="PTHR37483">
    <property type="entry name" value="UPF0125 PROTEIN RATB"/>
    <property type="match status" value="1"/>
</dbReference>
<evidence type="ECO:0000313" key="5">
    <source>
        <dbReference type="Proteomes" id="UP001308005"/>
    </source>
</evidence>
<sequence length="111" mass="12306">MANPDTIRIEVIYALPHEQLLLDTQVPMGASIRDGIHTSGILERYPELNIDTLEAGVFGKLAKLDTPLRERDRIEIYRPLIADPKAVRKQRAAEGKRMKKGGGEANEGESA</sequence>
<dbReference type="Pfam" id="PF03658">
    <property type="entry name" value="Ub-RnfH"/>
    <property type="match status" value="1"/>
</dbReference>
<dbReference type="InterPro" id="IPR005346">
    <property type="entry name" value="RnfH"/>
</dbReference>
<reference evidence="4 5" key="2">
    <citation type="submission" date="2024-01" db="EMBL/GenBank/DDBJ databases">
        <authorList>
            <person name="Xie X."/>
        </authorList>
    </citation>
    <scope>NUCLEOTIDE SEQUENCE [LARGE SCALE GENOMIC DNA]</scope>
    <source>
        <strain evidence="4">SCUT-1</strain>
    </source>
</reference>
<evidence type="ECO:0000256" key="2">
    <source>
        <dbReference type="HAMAP-Rule" id="MF_00460"/>
    </source>
</evidence>
<dbReference type="EMBL" id="JAYMYJ010000115">
    <property type="protein sequence ID" value="MEB4591949.1"/>
    <property type="molecule type" value="Genomic_DNA"/>
</dbReference>
<dbReference type="InterPro" id="IPR037021">
    <property type="entry name" value="RnfH_sf"/>
</dbReference>
<dbReference type="SUPFAM" id="SSF54285">
    <property type="entry name" value="MoaD/ThiS"/>
    <property type="match status" value="1"/>
</dbReference>
<reference evidence="5" key="1">
    <citation type="submission" date="2023-07" db="EMBL/GenBank/DDBJ databases">
        <title>The carbon used by Thiothrix.</title>
        <authorList>
            <person name="Chen L."/>
        </authorList>
    </citation>
    <scope>NUCLEOTIDE SEQUENCE [LARGE SCALE GENOMIC DNA]</scope>
</reference>
<dbReference type="NCBIfam" id="NF002490">
    <property type="entry name" value="PRK01777.1"/>
    <property type="match status" value="1"/>
</dbReference>
<dbReference type="PANTHER" id="PTHR37483:SF1">
    <property type="entry name" value="UPF0125 PROTEIN RATB"/>
    <property type="match status" value="1"/>
</dbReference>
<dbReference type="RefSeq" id="WP_324695935.1">
    <property type="nucleotide sequence ID" value="NZ_JAYMYJ010000115.1"/>
</dbReference>
<proteinExistence type="inferred from homology"/>
<protein>
    <recommendedName>
        <fullName evidence="2">UPF0125 protein VSS37_13230</fullName>
    </recommendedName>
</protein>
<keyword evidence="5" id="KW-1185">Reference proteome</keyword>
<evidence type="ECO:0000256" key="3">
    <source>
        <dbReference type="SAM" id="MobiDB-lite"/>
    </source>
</evidence>
<dbReference type="HAMAP" id="MF_00460">
    <property type="entry name" value="UPF0125_RnfH"/>
    <property type="match status" value="1"/>
</dbReference>